<evidence type="ECO:0000313" key="6">
    <source>
        <dbReference type="EMBL" id="GAA3663003.1"/>
    </source>
</evidence>
<evidence type="ECO:0000259" key="5">
    <source>
        <dbReference type="PROSITE" id="PS00624"/>
    </source>
</evidence>
<dbReference type="InterPro" id="IPR000172">
    <property type="entry name" value="GMC_OxRdtase_N"/>
</dbReference>
<comment type="caution">
    <text evidence="6">The sequence shown here is derived from an EMBL/GenBank/DDBJ whole genome shotgun (WGS) entry which is preliminary data.</text>
</comment>
<dbReference type="RefSeq" id="WP_221857320.1">
    <property type="nucleotide sequence ID" value="NZ_BAAAYV010000012.1"/>
</dbReference>
<evidence type="ECO:0000256" key="4">
    <source>
        <dbReference type="ARBA" id="ARBA00022827"/>
    </source>
</evidence>
<dbReference type="InterPro" id="IPR023978">
    <property type="entry name" value="GMC_oxidoreductase_bact"/>
</dbReference>
<keyword evidence="7" id="KW-1185">Reference proteome</keyword>
<dbReference type="PIRSF" id="PIRSF000137">
    <property type="entry name" value="Alcohol_oxidase"/>
    <property type="match status" value="1"/>
</dbReference>
<dbReference type="Proteomes" id="UP001410795">
    <property type="component" value="Unassembled WGS sequence"/>
</dbReference>
<comment type="cofactor">
    <cofactor evidence="1">
        <name>FAD</name>
        <dbReference type="ChEBI" id="CHEBI:57692"/>
    </cofactor>
</comment>
<evidence type="ECO:0000313" key="7">
    <source>
        <dbReference type="Proteomes" id="UP001410795"/>
    </source>
</evidence>
<dbReference type="EMBL" id="BAAAYV010000012">
    <property type="protein sequence ID" value="GAA3663003.1"/>
    <property type="molecule type" value="Genomic_DNA"/>
</dbReference>
<dbReference type="InterPro" id="IPR036188">
    <property type="entry name" value="FAD/NAD-bd_sf"/>
</dbReference>
<dbReference type="Gene3D" id="3.30.410.40">
    <property type="match status" value="1"/>
</dbReference>
<sequence length="519" mass="53386">MSSAERDHDVVIVGGGSAGAVVAARLSEDAGRRVLLLEAGAAPRSELDYPREVRDATTIAASAPGTAHVWSYPADLAPGRPHTVARGRILGGCSAVNGGYFLRPRPEDLAAWAQAGGPAWSWEGALPAMRALETDLDHGETELHGGSGPMPVARAAQDHPVSEAFTAAALEVGHAAEADKNAPGPPGVGAVPQNVVAGERRSTALQYVLPALARPGLTVRGGVRVTRVIVEQGRAVGVEALTDAGAETILADEIVLAAGAIATPQLLMLSGIGPADALRELGIAVVADVPGVGAGFSDHPDLVLLWRPTVALPPTVGGPFPAALNFASEAGPASGDLEILLSTRPMSALFPDTAMPDEHPLILGLQAQEARGRIRLRSADPLELPEISYGYLQSGPDRALARSGLRAAGELLRTRAWAAVSDGESDLDRDTLADDDALDAWAFDHLGTAIHLCGSARMGTPSDPLAVADGEGRVRGVDGLRIADTSLLPTAPTRGPAAAAVLVGELVARFLRGEEAVVR</sequence>
<dbReference type="PANTHER" id="PTHR11552">
    <property type="entry name" value="GLUCOSE-METHANOL-CHOLINE GMC OXIDOREDUCTASE"/>
    <property type="match status" value="1"/>
</dbReference>
<protein>
    <submittedName>
        <fullName evidence="6">Mycofactocin system GMC family oxidoreductase MftG</fullName>
    </submittedName>
</protein>
<proteinExistence type="inferred from homology"/>
<evidence type="ECO:0000256" key="1">
    <source>
        <dbReference type="ARBA" id="ARBA00001974"/>
    </source>
</evidence>
<dbReference type="SUPFAM" id="SSF51905">
    <property type="entry name" value="FAD/NAD(P)-binding domain"/>
    <property type="match status" value="1"/>
</dbReference>
<dbReference type="Gene3D" id="3.50.50.60">
    <property type="entry name" value="FAD/NAD(P)-binding domain"/>
    <property type="match status" value="1"/>
</dbReference>
<organism evidence="6 7">
    <name type="scientific">Microbacterium marinilacus</name>
    <dbReference type="NCBI Taxonomy" id="415209"/>
    <lineage>
        <taxon>Bacteria</taxon>
        <taxon>Bacillati</taxon>
        <taxon>Actinomycetota</taxon>
        <taxon>Actinomycetes</taxon>
        <taxon>Micrococcales</taxon>
        <taxon>Microbacteriaceae</taxon>
        <taxon>Microbacterium</taxon>
    </lineage>
</organism>
<accession>A0ABP7BNS7</accession>
<name>A0ABP7BNS7_9MICO</name>
<dbReference type="Pfam" id="PF05199">
    <property type="entry name" value="GMC_oxred_C"/>
    <property type="match status" value="1"/>
</dbReference>
<dbReference type="PANTHER" id="PTHR11552:SF147">
    <property type="entry name" value="CHOLINE DEHYDROGENASE, MITOCHONDRIAL"/>
    <property type="match status" value="1"/>
</dbReference>
<comment type="similarity">
    <text evidence="2">Belongs to the GMC oxidoreductase family.</text>
</comment>
<dbReference type="InterPro" id="IPR007867">
    <property type="entry name" value="GMC_OxRtase_C"/>
</dbReference>
<evidence type="ECO:0000256" key="2">
    <source>
        <dbReference type="ARBA" id="ARBA00010790"/>
    </source>
</evidence>
<keyword evidence="3" id="KW-0285">Flavoprotein</keyword>
<dbReference type="PROSITE" id="PS00624">
    <property type="entry name" value="GMC_OXRED_2"/>
    <property type="match status" value="1"/>
</dbReference>
<dbReference type="InterPro" id="IPR012132">
    <property type="entry name" value="GMC_OxRdtase"/>
</dbReference>
<evidence type="ECO:0000256" key="3">
    <source>
        <dbReference type="ARBA" id="ARBA00022630"/>
    </source>
</evidence>
<gene>
    <name evidence="6" type="primary">mftG</name>
    <name evidence="6" type="ORF">GCM10022202_25820</name>
</gene>
<reference evidence="7" key="1">
    <citation type="journal article" date="2019" name="Int. J. Syst. Evol. Microbiol.">
        <title>The Global Catalogue of Microorganisms (GCM) 10K type strain sequencing project: providing services to taxonomists for standard genome sequencing and annotation.</title>
        <authorList>
            <consortium name="The Broad Institute Genomics Platform"/>
            <consortium name="The Broad Institute Genome Sequencing Center for Infectious Disease"/>
            <person name="Wu L."/>
            <person name="Ma J."/>
        </authorList>
    </citation>
    <scope>NUCLEOTIDE SEQUENCE [LARGE SCALE GENOMIC DNA]</scope>
    <source>
        <strain evidence="7">JCM 16546</strain>
    </source>
</reference>
<keyword evidence="4" id="KW-0274">FAD</keyword>
<dbReference type="SUPFAM" id="SSF54373">
    <property type="entry name" value="FAD-linked reductases, C-terminal domain"/>
    <property type="match status" value="1"/>
</dbReference>
<dbReference type="Pfam" id="PF00732">
    <property type="entry name" value="GMC_oxred_N"/>
    <property type="match status" value="1"/>
</dbReference>
<feature type="domain" description="Glucose-methanol-choline oxidoreductase N-terminal" evidence="5">
    <location>
        <begin position="259"/>
        <end position="273"/>
    </location>
</feature>
<dbReference type="NCBIfam" id="TIGR03970">
    <property type="entry name" value="Rv0697"/>
    <property type="match status" value="1"/>
</dbReference>